<dbReference type="EMBL" id="OZ021737">
    <property type="protein sequence ID" value="CAK9318432.1"/>
    <property type="molecule type" value="Genomic_DNA"/>
</dbReference>
<proteinExistence type="predicted"/>
<name>A0ABP0YEN2_9ROSI</name>
<organism evidence="2 3">
    <name type="scientific">Citrullus colocynthis</name>
    <name type="common">colocynth</name>
    <dbReference type="NCBI Taxonomy" id="252529"/>
    <lineage>
        <taxon>Eukaryota</taxon>
        <taxon>Viridiplantae</taxon>
        <taxon>Streptophyta</taxon>
        <taxon>Embryophyta</taxon>
        <taxon>Tracheophyta</taxon>
        <taxon>Spermatophyta</taxon>
        <taxon>Magnoliopsida</taxon>
        <taxon>eudicotyledons</taxon>
        <taxon>Gunneridae</taxon>
        <taxon>Pentapetalae</taxon>
        <taxon>rosids</taxon>
        <taxon>fabids</taxon>
        <taxon>Cucurbitales</taxon>
        <taxon>Cucurbitaceae</taxon>
        <taxon>Benincaseae</taxon>
        <taxon>Citrullus</taxon>
    </lineage>
</organism>
<reference evidence="2 3" key="1">
    <citation type="submission" date="2024-03" db="EMBL/GenBank/DDBJ databases">
        <authorList>
            <person name="Gkanogiannis A."/>
            <person name="Becerra Lopez-Lavalle L."/>
        </authorList>
    </citation>
    <scope>NUCLEOTIDE SEQUENCE [LARGE SCALE GENOMIC DNA]</scope>
</reference>
<dbReference type="PANTHER" id="PTHR34451">
    <property type="entry name" value="PHD FINGER FAMILY PROTEIN"/>
    <property type="match status" value="1"/>
</dbReference>
<gene>
    <name evidence="2" type="ORF">CITCOLO1_LOCUS10397</name>
</gene>
<feature type="region of interest" description="Disordered" evidence="1">
    <location>
        <begin position="1"/>
        <end position="28"/>
    </location>
</feature>
<dbReference type="Proteomes" id="UP001642487">
    <property type="component" value="Chromosome 3"/>
</dbReference>
<accession>A0ABP0YEN2</accession>
<evidence type="ECO:0000313" key="2">
    <source>
        <dbReference type="EMBL" id="CAK9318432.1"/>
    </source>
</evidence>
<feature type="compositionally biased region" description="Basic and acidic residues" evidence="1">
    <location>
        <begin position="8"/>
        <end position="17"/>
    </location>
</feature>
<evidence type="ECO:0000256" key="1">
    <source>
        <dbReference type="SAM" id="MobiDB-lite"/>
    </source>
</evidence>
<keyword evidence="3" id="KW-1185">Reference proteome</keyword>
<evidence type="ECO:0000313" key="3">
    <source>
        <dbReference type="Proteomes" id="UP001642487"/>
    </source>
</evidence>
<protein>
    <submittedName>
        <fullName evidence="2">Uncharacterized protein</fullName>
    </submittedName>
</protein>
<sequence length="324" mass="35451">MVYADLSSKFKEREPNRHTNSSSSSSAVSPIFHSSIFLLLKHPFKVFLSLFFKLQSPTFPSIGFSLSASHSRVSVPANAAAAAVAVPPMNRSHCNQLQSNSISHCQECGISQSACWILHNVRLKASFRRLCTNCVLKHNLPRFCPVCFDVYDDSTPPPSHQRVMCFRCPSISHLSCASFRFSSNFLCPLCSDPCFSFFDGFNSGGLCQSESTVAFLAGRSVDGKSAKAIVAAARVSAQSMRRAALDARAVAEMKIKNAAFAKKQATLALERLAYLVLLEKEKNGYAKTHGDAVAGERTVEEEDSKLQDKGVTTIFDRMKGNQTS</sequence>
<dbReference type="PANTHER" id="PTHR34451:SF7">
    <property type="entry name" value="PHD FINGER FAMILY PROTEIN"/>
    <property type="match status" value="1"/>
</dbReference>